<dbReference type="AlphaFoldDB" id="A0ABD0V345"/>
<name>A0ABD0V345_DENTH</name>
<protein>
    <submittedName>
        <fullName evidence="2">Uncharacterized protein</fullName>
    </submittedName>
</protein>
<evidence type="ECO:0000256" key="1">
    <source>
        <dbReference type="SAM" id="MobiDB-lite"/>
    </source>
</evidence>
<sequence length="124" mass="14113">MLQLLATKPAGKQTKINFYIIYCHHRRSTKGSEDAISDDRQQGSTISPDDLIALAQQYSSELLEGELERTRLNISCFMEASLQQNSVPAAQKPSYSSLQKTVSSPHYRRQQTVNSPSFSRHRRR</sequence>
<evidence type="ECO:0000313" key="3">
    <source>
        <dbReference type="Proteomes" id="UP001552299"/>
    </source>
</evidence>
<feature type="region of interest" description="Disordered" evidence="1">
    <location>
        <begin position="28"/>
        <end position="47"/>
    </location>
</feature>
<gene>
    <name evidence="2" type="ORF">M5K25_011457</name>
</gene>
<keyword evidence="3" id="KW-1185">Reference proteome</keyword>
<dbReference type="EMBL" id="JANQDX010000009">
    <property type="protein sequence ID" value="KAL0919366.1"/>
    <property type="molecule type" value="Genomic_DNA"/>
</dbReference>
<reference evidence="2 3" key="1">
    <citation type="journal article" date="2024" name="Plant Biotechnol. J.">
        <title>Dendrobium thyrsiflorum genome and its molecular insights into genes involved in important horticultural traits.</title>
        <authorList>
            <person name="Chen B."/>
            <person name="Wang J.Y."/>
            <person name="Zheng P.J."/>
            <person name="Li K.L."/>
            <person name="Liang Y.M."/>
            <person name="Chen X.F."/>
            <person name="Zhang C."/>
            <person name="Zhao X."/>
            <person name="He X."/>
            <person name="Zhang G.Q."/>
            <person name="Liu Z.J."/>
            <person name="Xu Q."/>
        </authorList>
    </citation>
    <scope>NUCLEOTIDE SEQUENCE [LARGE SCALE GENOMIC DNA]</scope>
    <source>
        <strain evidence="2">GZMU011</strain>
    </source>
</reference>
<proteinExistence type="predicted"/>
<accession>A0ABD0V345</accession>
<evidence type="ECO:0000313" key="2">
    <source>
        <dbReference type="EMBL" id="KAL0919366.1"/>
    </source>
</evidence>
<feature type="compositionally biased region" description="Polar residues" evidence="1">
    <location>
        <begin position="88"/>
        <end position="118"/>
    </location>
</feature>
<organism evidence="2 3">
    <name type="scientific">Dendrobium thyrsiflorum</name>
    <name type="common">Pinecone-like raceme dendrobium</name>
    <name type="synonym">Orchid</name>
    <dbReference type="NCBI Taxonomy" id="117978"/>
    <lineage>
        <taxon>Eukaryota</taxon>
        <taxon>Viridiplantae</taxon>
        <taxon>Streptophyta</taxon>
        <taxon>Embryophyta</taxon>
        <taxon>Tracheophyta</taxon>
        <taxon>Spermatophyta</taxon>
        <taxon>Magnoliopsida</taxon>
        <taxon>Liliopsida</taxon>
        <taxon>Asparagales</taxon>
        <taxon>Orchidaceae</taxon>
        <taxon>Epidendroideae</taxon>
        <taxon>Malaxideae</taxon>
        <taxon>Dendrobiinae</taxon>
        <taxon>Dendrobium</taxon>
    </lineage>
</organism>
<dbReference type="Proteomes" id="UP001552299">
    <property type="component" value="Unassembled WGS sequence"/>
</dbReference>
<comment type="caution">
    <text evidence="2">The sequence shown here is derived from an EMBL/GenBank/DDBJ whole genome shotgun (WGS) entry which is preliminary data.</text>
</comment>
<feature type="region of interest" description="Disordered" evidence="1">
    <location>
        <begin position="88"/>
        <end position="124"/>
    </location>
</feature>
<feature type="compositionally biased region" description="Basic and acidic residues" evidence="1">
    <location>
        <begin position="30"/>
        <end position="41"/>
    </location>
</feature>